<dbReference type="GeneID" id="62877151"/>
<sequence length="92" mass="10007">MMHRCRQRRRDCGAAGARSGRGGDPTTDSSTRHADVLALEDAVDESVAAAVGIRPRPGGHRRRLLSGSDSYRLFTESERPVVVFSRPGSQET</sequence>
<name>A0A8T8DZC7_9EURY</name>
<dbReference type="EMBL" id="CP069188">
    <property type="protein sequence ID" value="QRV14875.1"/>
    <property type="molecule type" value="Genomic_DNA"/>
</dbReference>
<proteinExistence type="predicted"/>
<reference evidence="2 3" key="1">
    <citation type="submission" date="2021-01" db="EMBL/GenBank/DDBJ databases">
        <title>Genome Sequence and Methylation Pattern of Haloterrigena salifodinae BOL5-1, An Extremely Halophilic Archaeon from a Bolivian Salt Mine.</title>
        <authorList>
            <person name="DasSarma P."/>
            <person name="Anton B.P."/>
            <person name="DasSarma S.L."/>
            <person name="von Ehrenheim H.A.L."/>
            <person name="Martinez F.L."/>
            <person name="Guzman D."/>
            <person name="Roberts R.J."/>
            <person name="DasSarma S."/>
        </authorList>
    </citation>
    <scope>NUCLEOTIDE SEQUENCE [LARGE SCALE GENOMIC DNA]</scope>
    <source>
        <strain evidence="2 3">BOL5-1</strain>
    </source>
</reference>
<keyword evidence="3" id="KW-1185">Reference proteome</keyword>
<gene>
    <name evidence="2" type="ORF">JMJ58_18465</name>
</gene>
<organism evidence="2 3">
    <name type="scientific">Haloterrigena salifodinae</name>
    <dbReference type="NCBI Taxonomy" id="2675099"/>
    <lineage>
        <taxon>Archaea</taxon>
        <taxon>Methanobacteriati</taxon>
        <taxon>Methanobacteriota</taxon>
        <taxon>Stenosarchaea group</taxon>
        <taxon>Halobacteria</taxon>
        <taxon>Halobacteriales</taxon>
        <taxon>Natrialbaceae</taxon>
        <taxon>Haloterrigena</taxon>
    </lineage>
</organism>
<accession>A0A8T8DZC7</accession>
<evidence type="ECO:0000313" key="2">
    <source>
        <dbReference type="EMBL" id="QRV14875.1"/>
    </source>
</evidence>
<evidence type="ECO:0000313" key="3">
    <source>
        <dbReference type="Proteomes" id="UP000637819"/>
    </source>
</evidence>
<feature type="region of interest" description="Disordered" evidence="1">
    <location>
        <begin position="1"/>
        <end position="32"/>
    </location>
</feature>
<dbReference type="RefSeq" id="WP_204747529.1">
    <property type="nucleotide sequence ID" value="NZ_CP069188.1"/>
</dbReference>
<dbReference type="Proteomes" id="UP000637819">
    <property type="component" value="Chromosome"/>
</dbReference>
<evidence type="ECO:0000256" key="1">
    <source>
        <dbReference type="SAM" id="MobiDB-lite"/>
    </source>
</evidence>
<dbReference type="AlphaFoldDB" id="A0A8T8DZC7"/>
<dbReference type="KEGG" id="hsal:JMJ58_18465"/>
<protein>
    <submittedName>
        <fullName evidence="2">Uncharacterized protein</fullName>
    </submittedName>
</protein>